<dbReference type="PROSITE" id="PS50929">
    <property type="entry name" value="ABC_TM1F"/>
    <property type="match status" value="1"/>
</dbReference>
<evidence type="ECO:0000256" key="8">
    <source>
        <dbReference type="ARBA" id="ARBA00023136"/>
    </source>
</evidence>
<dbReference type="PANTHER" id="PTHR43394">
    <property type="entry name" value="ATP-DEPENDENT PERMEASE MDL1, MITOCHONDRIAL"/>
    <property type="match status" value="1"/>
</dbReference>
<keyword evidence="13" id="KW-1185">Reference proteome</keyword>
<evidence type="ECO:0000256" key="1">
    <source>
        <dbReference type="ARBA" id="ARBA00004651"/>
    </source>
</evidence>
<feature type="transmembrane region" description="Helical" evidence="9">
    <location>
        <begin position="70"/>
        <end position="92"/>
    </location>
</feature>
<dbReference type="Gene3D" id="3.40.50.300">
    <property type="entry name" value="P-loop containing nucleotide triphosphate hydrolases"/>
    <property type="match status" value="1"/>
</dbReference>
<dbReference type="CDD" id="cd18552">
    <property type="entry name" value="ABC_6TM_MsbA_like"/>
    <property type="match status" value="1"/>
</dbReference>
<dbReference type="GO" id="GO:0005886">
    <property type="term" value="C:plasma membrane"/>
    <property type="evidence" value="ECO:0007669"/>
    <property type="project" value="UniProtKB-SubCell"/>
</dbReference>
<evidence type="ECO:0000313" key="12">
    <source>
        <dbReference type="EMBL" id="QPH54822.1"/>
    </source>
</evidence>
<evidence type="ECO:0000256" key="2">
    <source>
        <dbReference type="ARBA" id="ARBA00022448"/>
    </source>
</evidence>
<dbReference type="GO" id="GO:0005524">
    <property type="term" value="F:ATP binding"/>
    <property type="evidence" value="ECO:0007669"/>
    <property type="project" value="UniProtKB-KW"/>
</dbReference>
<dbReference type="InterPro" id="IPR036640">
    <property type="entry name" value="ABC1_TM_sf"/>
</dbReference>
<dbReference type="InterPro" id="IPR003439">
    <property type="entry name" value="ABC_transporter-like_ATP-bd"/>
</dbReference>
<dbReference type="InterPro" id="IPR027417">
    <property type="entry name" value="P-loop_NTPase"/>
</dbReference>
<reference evidence="12 13" key="1">
    <citation type="submission" date="2020-11" db="EMBL/GenBank/DDBJ databases">
        <title>Description of Pontivivens ytuae sp. nov. isolated from deep sea sediment of Mariana Trench.</title>
        <authorList>
            <person name="Wang Z."/>
            <person name="Sun Q.-L."/>
            <person name="Xu X.-D."/>
            <person name="Tang Y.-Z."/>
            <person name="Zhang J."/>
        </authorList>
    </citation>
    <scope>NUCLEOTIDE SEQUENCE [LARGE SCALE GENOMIC DNA]</scope>
    <source>
        <strain evidence="12 13">MT2928</strain>
    </source>
</reference>
<dbReference type="AlphaFoldDB" id="A0A7S9LT87"/>
<feature type="transmembrane region" description="Helical" evidence="9">
    <location>
        <begin position="141"/>
        <end position="164"/>
    </location>
</feature>
<gene>
    <name evidence="12" type="ORF">I0K15_03365</name>
</gene>
<keyword evidence="7 9" id="KW-1133">Transmembrane helix</keyword>
<dbReference type="PROSITE" id="PS50893">
    <property type="entry name" value="ABC_TRANSPORTER_2"/>
    <property type="match status" value="1"/>
</dbReference>
<dbReference type="InterPro" id="IPR039421">
    <property type="entry name" value="Type_1_exporter"/>
</dbReference>
<keyword evidence="2" id="KW-0813">Transport</keyword>
<feature type="domain" description="ABC transporter" evidence="10">
    <location>
        <begin position="346"/>
        <end position="579"/>
    </location>
</feature>
<feature type="transmembrane region" description="Helical" evidence="9">
    <location>
        <begin position="25"/>
        <end position="50"/>
    </location>
</feature>
<evidence type="ECO:0000256" key="5">
    <source>
        <dbReference type="ARBA" id="ARBA00022741"/>
    </source>
</evidence>
<dbReference type="Proteomes" id="UP000594800">
    <property type="component" value="Chromosome"/>
</dbReference>
<keyword evidence="6 12" id="KW-0067">ATP-binding</keyword>
<dbReference type="RefSeq" id="WP_196104023.1">
    <property type="nucleotide sequence ID" value="NZ_CP064942.1"/>
</dbReference>
<dbReference type="GO" id="GO:0015421">
    <property type="term" value="F:ABC-type oligopeptide transporter activity"/>
    <property type="evidence" value="ECO:0007669"/>
    <property type="project" value="TreeGrafter"/>
</dbReference>
<dbReference type="Pfam" id="PF00005">
    <property type="entry name" value="ABC_tran"/>
    <property type="match status" value="1"/>
</dbReference>
<keyword evidence="4 9" id="KW-0812">Transmembrane</keyword>
<proteinExistence type="predicted"/>
<accession>A0A7S9LT87</accession>
<dbReference type="FunFam" id="3.40.50.300:FF:000221">
    <property type="entry name" value="Multidrug ABC transporter ATP-binding protein"/>
    <property type="match status" value="1"/>
</dbReference>
<dbReference type="InterPro" id="IPR003593">
    <property type="entry name" value="AAA+_ATPase"/>
</dbReference>
<dbReference type="Gene3D" id="1.20.1560.10">
    <property type="entry name" value="ABC transporter type 1, transmembrane domain"/>
    <property type="match status" value="1"/>
</dbReference>
<feature type="transmembrane region" description="Helical" evidence="9">
    <location>
        <begin position="255"/>
        <end position="274"/>
    </location>
</feature>
<keyword evidence="5" id="KW-0547">Nucleotide-binding</keyword>
<dbReference type="InterPro" id="IPR011527">
    <property type="entry name" value="ABC1_TM_dom"/>
</dbReference>
<evidence type="ECO:0000256" key="3">
    <source>
        <dbReference type="ARBA" id="ARBA00022475"/>
    </source>
</evidence>
<protein>
    <submittedName>
        <fullName evidence="12">ABC transporter ATP-binding protein</fullName>
    </submittedName>
</protein>
<keyword evidence="3" id="KW-1003">Cell membrane</keyword>
<name>A0A7S9LT87_9RHOB</name>
<evidence type="ECO:0000256" key="6">
    <source>
        <dbReference type="ARBA" id="ARBA00022840"/>
    </source>
</evidence>
<evidence type="ECO:0000256" key="7">
    <source>
        <dbReference type="ARBA" id="ARBA00022989"/>
    </source>
</evidence>
<evidence type="ECO:0000259" key="10">
    <source>
        <dbReference type="PROSITE" id="PS50893"/>
    </source>
</evidence>
<dbReference type="EMBL" id="CP064942">
    <property type="protein sequence ID" value="QPH54822.1"/>
    <property type="molecule type" value="Genomic_DNA"/>
</dbReference>
<keyword evidence="8 9" id="KW-0472">Membrane</keyword>
<dbReference type="InterPro" id="IPR017871">
    <property type="entry name" value="ABC_transporter-like_CS"/>
</dbReference>
<evidence type="ECO:0000256" key="9">
    <source>
        <dbReference type="SAM" id="Phobius"/>
    </source>
</evidence>
<comment type="subcellular location">
    <subcellularLocation>
        <location evidence="1">Cell membrane</location>
        <topology evidence="1">Multi-pass membrane protein</topology>
    </subcellularLocation>
</comment>
<feature type="domain" description="ABC transmembrane type-1" evidence="11">
    <location>
        <begin position="30"/>
        <end position="312"/>
    </location>
</feature>
<dbReference type="PANTHER" id="PTHR43394:SF1">
    <property type="entry name" value="ATP-BINDING CASSETTE SUB-FAMILY B MEMBER 10, MITOCHONDRIAL"/>
    <property type="match status" value="1"/>
</dbReference>
<organism evidence="12 13">
    <name type="scientific">Pontivivens ytuae</name>
    <dbReference type="NCBI Taxonomy" id="2789856"/>
    <lineage>
        <taxon>Bacteria</taxon>
        <taxon>Pseudomonadati</taxon>
        <taxon>Pseudomonadota</taxon>
        <taxon>Alphaproteobacteria</taxon>
        <taxon>Rhodobacterales</taxon>
        <taxon>Paracoccaceae</taxon>
        <taxon>Pontivivens</taxon>
    </lineage>
</organism>
<evidence type="ECO:0000313" key="13">
    <source>
        <dbReference type="Proteomes" id="UP000594800"/>
    </source>
</evidence>
<dbReference type="SMART" id="SM00382">
    <property type="entry name" value="AAA"/>
    <property type="match status" value="1"/>
</dbReference>
<sequence>MTNPAPKLSQWVLTKRLLAENARQFWRGYAAGFGLLLISSAMTALFAYVIEDVINDVFVDPTSGRVGAVALFVVLIFFIRAVATYGSGVILARIGNRIVAKLQSAMFRQMQAQSVGWMDRQELGNLTVRFQTGVSSARRSINMLVTSVGRDILTLISLTVVMIVQDPLMSFLALVVAPPAIGLILLIMRRITKIARREFDIAGRVMNLLKEAYLGARVVKSFSLEGRSIDEMQSTVDSVRKLNDKMARLSNITSPAMDMLGGFVLAGIILYGGWRIGAGELDAGSLFSFLTAFLLAYEPAKRLGQFNVTYQKLMVGVERLYEVLDAEPDETERQEGTSLDIGEGAIRLEDVRLTLGETEVLRGLSLEVPPRKVVALVGPSGAGKTTILSLLNRLRNPSSGKVLIDGQDIAPVAVSDLRRHIAVIGQEPFLFDTTIRENIRMGRQDATDEEIEAAARGANAHEFILEQEQGYDTPVGQGGGRLSGGQRQRIAIARAMIADTPILLMDEATSALDNVSERKVMEAIGRLMAGRTVVIIAHRLSTIQHADLVHVISDGQLAESGTHRELLSRDGLYRHLHDTQLTKTEEEQAEA</sequence>
<dbReference type="GO" id="GO:0016887">
    <property type="term" value="F:ATP hydrolysis activity"/>
    <property type="evidence" value="ECO:0007669"/>
    <property type="project" value="InterPro"/>
</dbReference>
<feature type="transmembrane region" description="Helical" evidence="9">
    <location>
        <begin position="170"/>
        <end position="188"/>
    </location>
</feature>
<dbReference type="SUPFAM" id="SSF90123">
    <property type="entry name" value="ABC transporter transmembrane region"/>
    <property type="match status" value="1"/>
</dbReference>
<dbReference type="Pfam" id="PF00664">
    <property type="entry name" value="ABC_membrane"/>
    <property type="match status" value="1"/>
</dbReference>
<evidence type="ECO:0000256" key="4">
    <source>
        <dbReference type="ARBA" id="ARBA00022692"/>
    </source>
</evidence>
<evidence type="ECO:0000259" key="11">
    <source>
        <dbReference type="PROSITE" id="PS50929"/>
    </source>
</evidence>
<dbReference type="PROSITE" id="PS00211">
    <property type="entry name" value="ABC_TRANSPORTER_1"/>
    <property type="match status" value="1"/>
</dbReference>
<dbReference type="KEGG" id="poz:I0K15_03365"/>
<dbReference type="SUPFAM" id="SSF52540">
    <property type="entry name" value="P-loop containing nucleoside triphosphate hydrolases"/>
    <property type="match status" value="1"/>
</dbReference>